<feature type="non-terminal residue" evidence="1">
    <location>
        <position position="1"/>
    </location>
</feature>
<dbReference type="Proteomes" id="UP001150238">
    <property type="component" value="Unassembled WGS sequence"/>
</dbReference>
<dbReference type="AlphaFoldDB" id="A0A9W8ZPV2"/>
<sequence>PDTFHEICATVDLLPLQDTSPASPFTSIVFNINVSTLAHRDKNDKSACICITVGNPQGGELRLYEPKLLL</sequence>
<gene>
    <name evidence="1" type="ORF">C8J55DRAFT_380229</name>
</gene>
<reference evidence="1" key="1">
    <citation type="submission" date="2022-08" db="EMBL/GenBank/DDBJ databases">
        <authorList>
            <consortium name="DOE Joint Genome Institute"/>
            <person name="Min B."/>
            <person name="Riley R."/>
            <person name="Sierra-Patev S."/>
            <person name="Naranjo-Ortiz M."/>
            <person name="Looney B."/>
            <person name="Konkel Z."/>
            <person name="Slot J.C."/>
            <person name="Sakamoto Y."/>
            <person name="Steenwyk J.L."/>
            <person name="Rokas A."/>
            <person name="Carro J."/>
            <person name="Camarero S."/>
            <person name="Ferreira P."/>
            <person name="Molpeceres G."/>
            <person name="Ruiz-Duenas F.J."/>
            <person name="Serrano A."/>
            <person name="Henrissat B."/>
            <person name="Drula E."/>
            <person name="Hughes K.W."/>
            <person name="Mata J.L."/>
            <person name="Ishikawa N.K."/>
            <person name="Vargas-Isla R."/>
            <person name="Ushijima S."/>
            <person name="Smith C.A."/>
            <person name="Ahrendt S."/>
            <person name="Andreopoulos W."/>
            <person name="He G."/>
            <person name="Labutti K."/>
            <person name="Lipzen A."/>
            <person name="Ng V."/>
            <person name="Sandor L."/>
            <person name="Barry K."/>
            <person name="Martinez A.T."/>
            <person name="Xiao Y."/>
            <person name="Gibbons J.G."/>
            <person name="Terashima K."/>
            <person name="Hibbett D.S."/>
            <person name="Grigoriev I.V."/>
        </authorList>
    </citation>
    <scope>NUCLEOTIDE SEQUENCE</scope>
    <source>
        <strain evidence="1">Sp2 HRB7682 ss15</strain>
    </source>
</reference>
<name>A0A9W8ZPV2_9AGAR</name>
<evidence type="ECO:0000313" key="1">
    <source>
        <dbReference type="EMBL" id="KAJ4463282.1"/>
    </source>
</evidence>
<organism evidence="1 2">
    <name type="scientific">Lentinula lateritia</name>
    <dbReference type="NCBI Taxonomy" id="40482"/>
    <lineage>
        <taxon>Eukaryota</taxon>
        <taxon>Fungi</taxon>
        <taxon>Dikarya</taxon>
        <taxon>Basidiomycota</taxon>
        <taxon>Agaricomycotina</taxon>
        <taxon>Agaricomycetes</taxon>
        <taxon>Agaricomycetidae</taxon>
        <taxon>Agaricales</taxon>
        <taxon>Marasmiineae</taxon>
        <taxon>Omphalotaceae</taxon>
        <taxon>Lentinula</taxon>
    </lineage>
</organism>
<evidence type="ECO:0000313" key="2">
    <source>
        <dbReference type="Proteomes" id="UP001150238"/>
    </source>
</evidence>
<feature type="non-terminal residue" evidence="1">
    <location>
        <position position="70"/>
    </location>
</feature>
<accession>A0A9W8ZPV2</accession>
<dbReference type="Gene3D" id="3.60.130.30">
    <property type="match status" value="1"/>
</dbReference>
<protein>
    <submittedName>
        <fullName evidence="1">Uncharacterized protein</fullName>
    </submittedName>
</protein>
<reference evidence="1" key="2">
    <citation type="journal article" date="2023" name="Proc. Natl. Acad. Sci. U.S.A.">
        <title>A global phylogenomic analysis of the shiitake genus Lentinula.</title>
        <authorList>
            <person name="Sierra-Patev S."/>
            <person name="Min B."/>
            <person name="Naranjo-Ortiz M."/>
            <person name="Looney B."/>
            <person name="Konkel Z."/>
            <person name="Slot J.C."/>
            <person name="Sakamoto Y."/>
            <person name="Steenwyk J.L."/>
            <person name="Rokas A."/>
            <person name="Carro J."/>
            <person name="Camarero S."/>
            <person name="Ferreira P."/>
            <person name="Molpeceres G."/>
            <person name="Ruiz-Duenas F.J."/>
            <person name="Serrano A."/>
            <person name="Henrissat B."/>
            <person name="Drula E."/>
            <person name="Hughes K.W."/>
            <person name="Mata J.L."/>
            <person name="Ishikawa N.K."/>
            <person name="Vargas-Isla R."/>
            <person name="Ushijima S."/>
            <person name="Smith C.A."/>
            <person name="Donoghue J."/>
            <person name="Ahrendt S."/>
            <person name="Andreopoulos W."/>
            <person name="He G."/>
            <person name="LaButti K."/>
            <person name="Lipzen A."/>
            <person name="Ng V."/>
            <person name="Riley R."/>
            <person name="Sandor L."/>
            <person name="Barry K."/>
            <person name="Martinez A.T."/>
            <person name="Xiao Y."/>
            <person name="Gibbons J.G."/>
            <person name="Terashima K."/>
            <person name="Grigoriev I.V."/>
            <person name="Hibbett D."/>
        </authorList>
    </citation>
    <scope>NUCLEOTIDE SEQUENCE</scope>
    <source>
        <strain evidence="1">Sp2 HRB7682 ss15</strain>
    </source>
</reference>
<proteinExistence type="predicted"/>
<dbReference type="EMBL" id="JANVFS010000077">
    <property type="protein sequence ID" value="KAJ4463282.1"/>
    <property type="molecule type" value="Genomic_DNA"/>
</dbReference>
<comment type="caution">
    <text evidence="1">The sequence shown here is derived from an EMBL/GenBank/DDBJ whole genome shotgun (WGS) entry which is preliminary data.</text>
</comment>